<dbReference type="InterPro" id="IPR000719">
    <property type="entry name" value="Prot_kinase_dom"/>
</dbReference>
<evidence type="ECO:0000256" key="2">
    <source>
        <dbReference type="ARBA" id="ARBA00022527"/>
    </source>
</evidence>
<dbReference type="EC" id="2.7.11.1" evidence="1"/>
<gene>
    <name evidence="11" type="ORF">GCM10012280_50320</name>
</gene>
<dbReference type="GO" id="GO:0005737">
    <property type="term" value="C:cytoplasm"/>
    <property type="evidence" value="ECO:0007669"/>
    <property type="project" value="UniProtKB-ARBA"/>
</dbReference>
<reference evidence="11" key="2">
    <citation type="submission" date="2020-09" db="EMBL/GenBank/DDBJ databases">
        <authorList>
            <person name="Sun Q."/>
            <person name="Zhou Y."/>
        </authorList>
    </citation>
    <scope>NUCLEOTIDE SEQUENCE</scope>
    <source>
        <strain evidence="11">CGMCC 4.7201</strain>
    </source>
</reference>
<dbReference type="Pfam" id="PF00069">
    <property type="entry name" value="Pkinase"/>
    <property type="match status" value="1"/>
</dbReference>
<keyword evidence="3" id="KW-0808">Transferase</keyword>
<evidence type="ECO:0000256" key="9">
    <source>
        <dbReference type="SAM" id="MobiDB-lite"/>
    </source>
</evidence>
<name>A0A917ZVW9_9ACTN</name>
<evidence type="ECO:0000256" key="8">
    <source>
        <dbReference type="ARBA" id="ARBA00048679"/>
    </source>
</evidence>
<comment type="caution">
    <text evidence="11">The sequence shown here is derived from an EMBL/GenBank/DDBJ whole genome shotgun (WGS) entry which is preliminary data.</text>
</comment>
<feature type="region of interest" description="Disordered" evidence="9">
    <location>
        <begin position="66"/>
        <end position="140"/>
    </location>
</feature>
<comment type="catalytic activity">
    <reaction evidence="8">
        <text>L-seryl-[protein] + ATP = O-phospho-L-seryl-[protein] + ADP + H(+)</text>
        <dbReference type="Rhea" id="RHEA:17989"/>
        <dbReference type="Rhea" id="RHEA-COMP:9863"/>
        <dbReference type="Rhea" id="RHEA-COMP:11604"/>
        <dbReference type="ChEBI" id="CHEBI:15378"/>
        <dbReference type="ChEBI" id="CHEBI:29999"/>
        <dbReference type="ChEBI" id="CHEBI:30616"/>
        <dbReference type="ChEBI" id="CHEBI:83421"/>
        <dbReference type="ChEBI" id="CHEBI:456216"/>
        <dbReference type="EC" id="2.7.11.1"/>
    </reaction>
</comment>
<feature type="compositionally biased region" description="Basic residues" evidence="9">
    <location>
        <begin position="100"/>
        <end position="122"/>
    </location>
</feature>
<organism evidence="11 12">
    <name type="scientific">Wenjunlia tyrosinilytica</name>
    <dbReference type="NCBI Taxonomy" id="1544741"/>
    <lineage>
        <taxon>Bacteria</taxon>
        <taxon>Bacillati</taxon>
        <taxon>Actinomycetota</taxon>
        <taxon>Actinomycetes</taxon>
        <taxon>Kitasatosporales</taxon>
        <taxon>Streptomycetaceae</taxon>
        <taxon>Wenjunlia</taxon>
    </lineage>
</organism>
<dbReference type="PROSITE" id="PS50011">
    <property type="entry name" value="PROTEIN_KINASE_DOM"/>
    <property type="match status" value="1"/>
</dbReference>
<sequence length="140" mass="15380">MREGSPLTAEQLQDLAKALAKALIDIHRTGVVHRDLKPTHVLLTADGPCVIDFGIARAMDGNPLARAGQAVGTPPFMAPEQFTARTRPDPTPTSSPRLRTGLRRHRTQPLRRGQPPRHRLPGRPRTPEPGRTAHPLALPW</sequence>
<feature type="domain" description="Protein kinase" evidence="10">
    <location>
        <begin position="1"/>
        <end position="140"/>
    </location>
</feature>
<dbReference type="Gene3D" id="1.10.510.10">
    <property type="entry name" value="Transferase(Phosphotransferase) domain 1"/>
    <property type="match status" value="1"/>
</dbReference>
<keyword evidence="6" id="KW-0067">ATP-binding</keyword>
<dbReference type="SUPFAM" id="SSF56112">
    <property type="entry name" value="Protein kinase-like (PK-like)"/>
    <property type="match status" value="1"/>
</dbReference>
<dbReference type="PANTHER" id="PTHR22983">
    <property type="entry name" value="PROTEIN KINASE RELATED"/>
    <property type="match status" value="1"/>
</dbReference>
<keyword evidence="2" id="KW-0723">Serine/threonine-protein kinase</keyword>
<keyword evidence="5" id="KW-0418">Kinase</keyword>
<dbReference type="PANTHER" id="PTHR22983:SF6">
    <property type="entry name" value="SERINE_THREONINE-PROTEIN KINASE 36"/>
    <property type="match status" value="1"/>
</dbReference>
<evidence type="ECO:0000256" key="5">
    <source>
        <dbReference type="ARBA" id="ARBA00022777"/>
    </source>
</evidence>
<protein>
    <recommendedName>
        <fullName evidence="1">non-specific serine/threonine protein kinase</fullName>
        <ecNumber evidence="1">2.7.11.1</ecNumber>
    </recommendedName>
</protein>
<dbReference type="GO" id="GO:0005524">
    <property type="term" value="F:ATP binding"/>
    <property type="evidence" value="ECO:0007669"/>
    <property type="project" value="UniProtKB-KW"/>
</dbReference>
<evidence type="ECO:0000256" key="4">
    <source>
        <dbReference type="ARBA" id="ARBA00022741"/>
    </source>
</evidence>
<dbReference type="AlphaFoldDB" id="A0A917ZVW9"/>
<dbReference type="EMBL" id="BMMS01000023">
    <property type="protein sequence ID" value="GGO94731.1"/>
    <property type="molecule type" value="Genomic_DNA"/>
</dbReference>
<evidence type="ECO:0000313" key="12">
    <source>
        <dbReference type="Proteomes" id="UP000641932"/>
    </source>
</evidence>
<evidence type="ECO:0000256" key="6">
    <source>
        <dbReference type="ARBA" id="ARBA00022840"/>
    </source>
</evidence>
<evidence type="ECO:0000256" key="7">
    <source>
        <dbReference type="ARBA" id="ARBA00047899"/>
    </source>
</evidence>
<accession>A0A917ZVW9</accession>
<evidence type="ECO:0000256" key="1">
    <source>
        <dbReference type="ARBA" id="ARBA00012513"/>
    </source>
</evidence>
<keyword evidence="12" id="KW-1185">Reference proteome</keyword>
<reference evidence="11" key="1">
    <citation type="journal article" date="2014" name="Int. J. Syst. Evol. Microbiol.">
        <title>Complete genome sequence of Corynebacterium casei LMG S-19264T (=DSM 44701T), isolated from a smear-ripened cheese.</title>
        <authorList>
            <consortium name="US DOE Joint Genome Institute (JGI-PGF)"/>
            <person name="Walter F."/>
            <person name="Albersmeier A."/>
            <person name="Kalinowski J."/>
            <person name="Ruckert C."/>
        </authorList>
    </citation>
    <scope>NUCLEOTIDE SEQUENCE</scope>
    <source>
        <strain evidence="11">CGMCC 4.7201</strain>
    </source>
</reference>
<comment type="catalytic activity">
    <reaction evidence="7">
        <text>L-threonyl-[protein] + ATP = O-phospho-L-threonyl-[protein] + ADP + H(+)</text>
        <dbReference type="Rhea" id="RHEA:46608"/>
        <dbReference type="Rhea" id="RHEA-COMP:11060"/>
        <dbReference type="Rhea" id="RHEA-COMP:11605"/>
        <dbReference type="ChEBI" id="CHEBI:15378"/>
        <dbReference type="ChEBI" id="CHEBI:30013"/>
        <dbReference type="ChEBI" id="CHEBI:30616"/>
        <dbReference type="ChEBI" id="CHEBI:61977"/>
        <dbReference type="ChEBI" id="CHEBI:456216"/>
        <dbReference type="EC" id="2.7.11.1"/>
    </reaction>
</comment>
<keyword evidence="4" id="KW-0547">Nucleotide-binding</keyword>
<dbReference type="InterPro" id="IPR011009">
    <property type="entry name" value="Kinase-like_dom_sf"/>
</dbReference>
<dbReference type="Proteomes" id="UP000641932">
    <property type="component" value="Unassembled WGS sequence"/>
</dbReference>
<evidence type="ECO:0000259" key="10">
    <source>
        <dbReference type="PROSITE" id="PS50011"/>
    </source>
</evidence>
<proteinExistence type="predicted"/>
<evidence type="ECO:0000256" key="3">
    <source>
        <dbReference type="ARBA" id="ARBA00022679"/>
    </source>
</evidence>
<dbReference type="GO" id="GO:0004674">
    <property type="term" value="F:protein serine/threonine kinase activity"/>
    <property type="evidence" value="ECO:0007669"/>
    <property type="project" value="UniProtKB-KW"/>
</dbReference>
<evidence type="ECO:0000313" key="11">
    <source>
        <dbReference type="EMBL" id="GGO94731.1"/>
    </source>
</evidence>